<evidence type="ECO:0008006" key="3">
    <source>
        <dbReference type="Google" id="ProtNLM"/>
    </source>
</evidence>
<reference evidence="2" key="1">
    <citation type="submission" date="2013-07" db="EMBL/GenBank/DDBJ databases">
        <title>The genome of Eucalyptus grandis.</title>
        <authorList>
            <person name="Schmutz J."/>
            <person name="Hayes R."/>
            <person name="Myburg A."/>
            <person name="Tuskan G."/>
            <person name="Grattapaglia D."/>
            <person name="Rokhsar D.S."/>
        </authorList>
    </citation>
    <scope>NUCLEOTIDE SEQUENCE</scope>
    <source>
        <tissue evidence="2">Leaf extractions</tissue>
    </source>
</reference>
<sequence length="71" mass="7877">MHLCLISLCGAILHLHVSASQETTTFFNIPLTSLLVCIFSNIVHYFSNQCEVTIDTRSSLTLITISSCFNL</sequence>
<keyword evidence="1" id="KW-0732">Signal</keyword>
<feature type="signal peptide" evidence="1">
    <location>
        <begin position="1"/>
        <end position="19"/>
    </location>
</feature>
<gene>
    <name evidence="2" type="ORF">EUGRSUZ_A01373</name>
</gene>
<evidence type="ECO:0000256" key="1">
    <source>
        <dbReference type="SAM" id="SignalP"/>
    </source>
</evidence>
<protein>
    <recommendedName>
        <fullName evidence="3">Secreted protein</fullName>
    </recommendedName>
</protein>
<feature type="chain" id="PRO_5001570266" description="Secreted protein" evidence="1">
    <location>
        <begin position="20"/>
        <end position="71"/>
    </location>
</feature>
<accession>A0A059DFP5</accession>
<dbReference type="Gramene" id="KCW89050">
    <property type="protein sequence ID" value="KCW89050"/>
    <property type="gene ID" value="EUGRSUZ_A01373"/>
</dbReference>
<organism evidence="2">
    <name type="scientific">Eucalyptus grandis</name>
    <name type="common">Flooded gum</name>
    <dbReference type="NCBI Taxonomy" id="71139"/>
    <lineage>
        <taxon>Eukaryota</taxon>
        <taxon>Viridiplantae</taxon>
        <taxon>Streptophyta</taxon>
        <taxon>Embryophyta</taxon>
        <taxon>Tracheophyta</taxon>
        <taxon>Spermatophyta</taxon>
        <taxon>Magnoliopsida</taxon>
        <taxon>eudicotyledons</taxon>
        <taxon>Gunneridae</taxon>
        <taxon>Pentapetalae</taxon>
        <taxon>rosids</taxon>
        <taxon>malvids</taxon>
        <taxon>Myrtales</taxon>
        <taxon>Myrtaceae</taxon>
        <taxon>Myrtoideae</taxon>
        <taxon>Eucalypteae</taxon>
        <taxon>Eucalyptus</taxon>
    </lineage>
</organism>
<dbReference type="InParanoid" id="A0A059DFP5"/>
<proteinExistence type="predicted"/>
<dbReference type="EMBL" id="KK198753">
    <property type="protein sequence ID" value="KCW89050.1"/>
    <property type="molecule type" value="Genomic_DNA"/>
</dbReference>
<name>A0A059DFP5_EUCGR</name>
<evidence type="ECO:0000313" key="2">
    <source>
        <dbReference type="EMBL" id="KCW89050.1"/>
    </source>
</evidence>
<dbReference type="AlphaFoldDB" id="A0A059DFP5"/>